<dbReference type="InterPro" id="IPR038056">
    <property type="entry name" value="YjbR-like_sf"/>
</dbReference>
<accession>A0ABM8GJ65</accession>
<sequence>MDEDTALDTCGNLPSAELTHPFGFETAVYKVRGKVFAILPLDAERPSITLKSAPDDAASLVREYGAIIPGYHMNKRHWITVALDEELPQGLAADLIEESYQLVIATLPKARRPVA</sequence>
<keyword evidence="2" id="KW-1185">Reference proteome</keyword>
<dbReference type="EMBL" id="AP027732">
    <property type="protein sequence ID" value="BDZ48400.1"/>
    <property type="molecule type" value="Genomic_DNA"/>
</dbReference>
<proteinExistence type="predicted"/>
<dbReference type="RefSeq" id="WP_286345383.1">
    <property type="nucleotide sequence ID" value="NZ_AP027732.1"/>
</dbReference>
<reference evidence="2" key="1">
    <citation type="journal article" date="2019" name="Int. J. Syst. Evol. Microbiol.">
        <title>The Global Catalogue of Microorganisms (GCM) 10K type strain sequencing project: providing services to taxonomists for standard genome sequencing and annotation.</title>
        <authorList>
            <consortium name="The Broad Institute Genomics Platform"/>
            <consortium name="The Broad Institute Genome Sequencing Center for Infectious Disease"/>
            <person name="Wu L."/>
            <person name="Ma J."/>
        </authorList>
    </citation>
    <scope>NUCLEOTIDE SEQUENCE [LARGE SCALE GENOMIC DNA]</scope>
    <source>
        <strain evidence="2">NBRC 108728</strain>
    </source>
</reference>
<dbReference type="PANTHER" id="PTHR35145:SF1">
    <property type="entry name" value="CYTOPLASMIC PROTEIN"/>
    <property type="match status" value="1"/>
</dbReference>
<dbReference type="InterPro" id="IPR007351">
    <property type="entry name" value="YjbR"/>
</dbReference>
<organism evidence="1 2">
    <name type="scientific">Frondihabitans sucicola</name>
    <dbReference type="NCBI Taxonomy" id="1268041"/>
    <lineage>
        <taxon>Bacteria</taxon>
        <taxon>Bacillati</taxon>
        <taxon>Actinomycetota</taxon>
        <taxon>Actinomycetes</taxon>
        <taxon>Micrococcales</taxon>
        <taxon>Microbacteriaceae</taxon>
        <taxon>Frondihabitans</taxon>
    </lineage>
</organism>
<gene>
    <name evidence="1" type="ORF">GCM10025867_06410</name>
</gene>
<evidence type="ECO:0008006" key="3">
    <source>
        <dbReference type="Google" id="ProtNLM"/>
    </source>
</evidence>
<evidence type="ECO:0000313" key="2">
    <source>
        <dbReference type="Proteomes" id="UP001321486"/>
    </source>
</evidence>
<dbReference type="SUPFAM" id="SSF142906">
    <property type="entry name" value="YjbR-like"/>
    <property type="match status" value="1"/>
</dbReference>
<dbReference type="InterPro" id="IPR058532">
    <property type="entry name" value="YjbR/MT2646/Rv2570-like"/>
</dbReference>
<name>A0ABM8GJ65_9MICO</name>
<dbReference type="Proteomes" id="UP001321486">
    <property type="component" value="Chromosome"/>
</dbReference>
<dbReference type="Pfam" id="PF04237">
    <property type="entry name" value="YjbR"/>
    <property type="match status" value="1"/>
</dbReference>
<dbReference type="PANTHER" id="PTHR35145">
    <property type="entry name" value="CYTOPLASMIC PROTEIN-RELATED"/>
    <property type="match status" value="1"/>
</dbReference>
<dbReference type="Gene3D" id="3.90.1150.30">
    <property type="match status" value="1"/>
</dbReference>
<evidence type="ECO:0000313" key="1">
    <source>
        <dbReference type="EMBL" id="BDZ48400.1"/>
    </source>
</evidence>
<protein>
    <recommendedName>
        <fullName evidence="3">MmcQ/YjbR family DNA-binding protein</fullName>
    </recommendedName>
</protein>